<comment type="caution">
    <text evidence="1">The sequence shown here is derived from an EMBL/GenBank/DDBJ whole genome shotgun (WGS) entry which is preliminary data.</text>
</comment>
<dbReference type="Proteomes" id="UP001549363">
    <property type="component" value="Unassembled WGS sequence"/>
</dbReference>
<dbReference type="RefSeq" id="WP_354471155.1">
    <property type="nucleotide sequence ID" value="NZ_JBEPSB010000003.1"/>
</dbReference>
<proteinExistence type="predicted"/>
<dbReference type="EMBL" id="JBEPSB010000003">
    <property type="protein sequence ID" value="MET4559932.1"/>
    <property type="molecule type" value="Genomic_DNA"/>
</dbReference>
<organism evidence="1 2">
    <name type="scientific">Lysinibacillus parviboronicapiens</name>
    <dbReference type="NCBI Taxonomy" id="436516"/>
    <lineage>
        <taxon>Bacteria</taxon>
        <taxon>Bacillati</taxon>
        <taxon>Bacillota</taxon>
        <taxon>Bacilli</taxon>
        <taxon>Bacillales</taxon>
        <taxon>Bacillaceae</taxon>
        <taxon>Lysinibacillus</taxon>
    </lineage>
</organism>
<name>A0ABV2PG57_9BACI</name>
<keyword evidence="2" id="KW-1185">Reference proteome</keyword>
<evidence type="ECO:0000313" key="2">
    <source>
        <dbReference type="Proteomes" id="UP001549363"/>
    </source>
</evidence>
<gene>
    <name evidence="1" type="ORF">ABIA69_001075</name>
</gene>
<dbReference type="PROSITE" id="PS51257">
    <property type="entry name" value="PROKAR_LIPOPROTEIN"/>
    <property type="match status" value="1"/>
</dbReference>
<accession>A0ABV2PG57</accession>
<evidence type="ECO:0008006" key="3">
    <source>
        <dbReference type="Google" id="ProtNLM"/>
    </source>
</evidence>
<evidence type="ECO:0000313" key="1">
    <source>
        <dbReference type="EMBL" id="MET4559932.1"/>
    </source>
</evidence>
<protein>
    <recommendedName>
        <fullName evidence="3">DUF4625 domain-containing protein</fullName>
    </recommendedName>
</protein>
<reference evidence="1 2" key="1">
    <citation type="submission" date="2024-06" db="EMBL/GenBank/DDBJ databases">
        <title>Sorghum-associated microbial communities from plants grown in Nebraska, USA.</title>
        <authorList>
            <person name="Schachtman D."/>
        </authorList>
    </citation>
    <scope>NUCLEOTIDE SEQUENCE [LARGE SCALE GENOMIC DNA]</scope>
    <source>
        <strain evidence="1 2">736</strain>
    </source>
</reference>
<sequence>MKVFMKLFTGMFLVFILTGCIGEDYDVGVPTAHLHVESFTPSVQLTEANINWGASSEDVHQTIEDIQKFGLSQDEIKIFANEQATVEFEENEENGGDIWTDPEIQILVALLKDKQRTKLEINDFSEFRFPTNKGRYVLVVEFISEKGSAQYVGNVLIQ</sequence>